<keyword evidence="4 7" id="KW-0812">Transmembrane</keyword>
<feature type="transmembrane region" description="Helical" evidence="8">
    <location>
        <begin position="266"/>
        <end position="285"/>
    </location>
</feature>
<comment type="subcellular location">
    <subcellularLocation>
        <location evidence="1">Cell membrane</location>
        <topology evidence="1">Multi-pass membrane protein</topology>
    </subcellularLocation>
    <subcellularLocation>
        <location evidence="7">Membrane</location>
        <topology evidence="7">Multi-pass membrane protein</topology>
    </subcellularLocation>
</comment>
<dbReference type="EMBL" id="AP017470">
    <property type="protein sequence ID" value="BBB33383.1"/>
    <property type="molecule type" value="Genomic_DNA"/>
</dbReference>
<name>A0A7R6PPE0_9BACT</name>
<dbReference type="GO" id="GO:0005886">
    <property type="term" value="C:plasma membrane"/>
    <property type="evidence" value="ECO:0007669"/>
    <property type="project" value="UniProtKB-SubCell"/>
</dbReference>
<feature type="domain" description="NADH:quinone oxidoreductase/Mrp antiporter transmembrane" evidence="9">
    <location>
        <begin position="127"/>
        <end position="414"/>
    </location>
</feature>
<evidence type="ECO:0000259" key="9">
    <source>
        <dbReference type="Pfam" id="PF00361"/>
    </source>
</evidence>
<dbReference type="PRINTS" id="PR01434">
    <property type="entry name" value="NADHDHGNASE5"/>
</dbReference>
<feature type="transmembrane region" description="Helical" evidence="8">
    <location>
        <begin position="204"/>
        <end position="227"/>
    </location>
</feature>
<dbReference type="KEGG" id="thyd:TTHT_1932"/>
<dbReference type="Pfam" id="PF00361">
    <property type="entry name" value="Proton_antipo_M"/>
    <property type="match status" value="1"/>
</dbReference>
<evidence type="ECO:0000256" key="3">
    <source>
        <dbReference type="ARBA" id="ARBA00022475"/>
    </source>
</evidence>
<comment type="similarity">
    <text evidence="2">Belongs to the CPA3 antiporters (TC 2.A.63) subunit D family.</text>
</comment>
<evidence type="ECO:0000256" key="4">
    <source>
        <dbReference type="ARBA" id="ARBA00022692"/>
    </source>
</evidence>
<evidence type="ECO:0000256" key="5">
    <source>
        <dbReference type="ARBA" id="ARBA00022989"/>
    </source>
</evidence>
<dbReference type="PANTHER" id="PTHR42703:SF1">
    <property type="entry name" value="NA(+)_H(+) ANTIPORTER SUBUNIT D1"/>
    <property type="match status" value="1"/>
</dbReference>
<feature type="transmembrane region" description="Helical" evidence="8">
    <location>
        <begin position="323"/>
        <end position="345"/>
    </location>
</feature>
<feature type="transmembrane region" description="Helical" evidence="8">
    <location>
        <begin position="297"/>
        <end position="317"/>
    </location>
</feature>
<feature type="transmembrane region" description="Helical" evidence="8">
    <location>
        <begin position="109"/>
        <end position="126"/>
    </location>
</feature>
<reference evidence="10 11" key="1">
    <citation type="journal article" date="2012" name="Extremophiles">
        <title>Thermotomaculum hydrothermale gen. nov., sp. nov., a novel heterotrophic thermophile within the phylum Acidobacteria from a deep-sea hydrothermal vent chimney in the Southern Okinawa Trough.</title>
        <authorList>
            <person name="Izumi H."/>
            <person name="Nunoura T."/>
            <person name="Miyazaki M."/>
            <person name="Mino S."/>
            <person name="Toki T."/>
            <person name="Takai K."/>
            <person name="Sako Y."/>
            <person name="Sawabe T."/>
            <person name="Nakagawa S."/>
        </authorList>
    </citation>
    <scope>NUCLEOTIDE SEQUENCE [LARGE SCALE GENOMIC DNA]</scope>
    <source>
        <strain evidence="10 11">AC55</strain>
    </source>
</reference>
<feature type="transmembrane region" description="Helical" evidence="8">
    <location>
        <begin position="132"/>
        <end position="150"/>
    </location>
</feature>
<evidence type="ECO:0000313" key="10">
    <source>
        <dbReference type="EMBL" id="BBB33383.1"/>
    </source>
</evidence>
<dbReference type="AlphaFoldDB" id="A0A7R6PPE0"/>
<feature type="transmembrane region" description="Helical" evidence="8">
    <location>
        <begin position="32"/>
        <end position="50"/>
    </location>
</feature>
<gene>
    <name evidence="10" type="primary">mnhD</name>
    <name evidence="10" type="ORF">TTHT_1932</name>
</gene>
<dbReference type="InterPro" id="IPR050586">
    <property type="entry name" value="CPA3_Na-H_Antiporter_D"/>
</dbReference>
<dbReference type="RefSeq" id="WP_201327690.1">
    <property type="nucleotide sequence ID" value="NZ_AP017470.1"/>
</dbReference>
<evidence type="ECO:0000256" key="1">
    <source>
        <dbReference type="ARBA" id="ARBA00004651"/>
    </source>
</evidence>
<feature type="transmembrane region" description="Helical" evidence="8">
    <location>
        <begin position="365"/>
        <end position="382"/>
    </location>
</feature>
<feature type="transmembrane region" description="Helical" evidence="8">
    <location>
        <begin position="162"/>
        <end position="184"/>
    </location>
</feature>
<evidence type="ECO:0000256" key="7">
    <source>
        <dbReference type="RuleBase" id="RU000320"/>
    </source>
</evidence>
<evidence type="ECO:0000256" key="8">
    <source>
        <dbReference type="SAM" id="Phobius"/>
    </source>
</evidence>
<evidence type="ECO:0000256" key="6">
    <source>
        <dbReference type="ARBA" id="ARBA00023136"/>
    </source>
</evidence>
<feature type="transmembrane region" description="Helical" evidence="8">
    <location>
        <begin position="402"/>
        <end position="420"/>
    </location>
</feature>
<dbReference type="InterPro" id="IPR001750">
    <property type="entry name" value="ND/Mrp_TM"/>
</dbReference>
<feature type="transmembrane region" description="Helical" evidence="8">
    <location>
        <begin position="239"/>
        <end position="260"/>
    </location>
</feature>
<keyword evidence="3" id="KW-1003">Cell membrane</keyword>
<accession>A0A7R6PPE0</accession>
<keyword evidence="11" id="KW-1185">Reference proteome</keyword>
<sequence length="494" mass="53283">MSWFSPILMVGVPLFVAFLIPLLGYIHKKAGLYAMSLTLLFNTVAGFYFLPKVFVKPIRVIVAGYKPPFGINLAITPFSIFMACLISLMGFLVSLYLLKDNTTETQEKFSMLILLVVMGSTGIVLTGDIFNMFVFLEITSISSYALTAIKKDRKGSEAGIKFLLVGSISSTLLLLGIALIYNQLGTLNIADIANRFSQMNPKVAFLAVSFLFLGFGIESEMFPLNAWAPDVYQGAPAPVAALFSAVTVKAGLYAMVRFLFTVVNMPVFVKALLVFGVLTVIVSELSALRQKDVRRMLGYSSLGQIGLILFAIGIGTTGALKGAIFHFINHAILKATLFLTIGLLAKAAGGSTFEDLKGIGKKYPFLAGIFAIAALGVMGFPPLNGFMSKLMILTAAVKAEHILLVMLILAASVIEGVYYFRVLQIMFKEPEPTRIEKKAIPLFSVIPLVILVVAIVGIGLFPGVLTPYLKGVTMDIMNRSNYIAAMLGSVGGGL</sequence>
<feature type="transmembrane region" description="Helical" evidence="8">
    <location>
        <begin position="440"/>
        <end position="465"/>
    </location>
</feature>
<feature type="transmembrane region" description="Helical" evidence="8">
    <location>
        <begin position="70"/>
        <end position="97"/>
    </location>
</feature>
<protein>
    <submittedName>
        <fullName evidence="10">Multicomponent Na+:H+ antiporter subunit D</fullName>
    </submittedName>
</protein>
<feature type="transmembrane region" description="Helical" evidence="8">
    <location>
        <begin position="6"/>
        <end position="25"/>
    </location>
</feature>
<keyword evidence="5 8" id="KW-1133">Transmembrane helix</keyword>
<dbReference type="Proteomes" id="UP000595564">
    <property type="component" value="Chromosome"/>
</dbReference>
<organism evidence="10 11">
    <name type="scientific">Thermotomaculum hydrothermale</name>
    <dbReference type="NCBI Taxonomy" id="981385"/>
    <lineage>
        <taxon>Bacteria</taxon>
        <taxon>Pseudomonadati</taxon>
        <taxon>Acidobacteriota</taxon>
        <taxon>Holophagae</taxon>
        <taxon>Thermotomaculales</taxon>
        <taxon>Thermotomaculaceae</taxon>
        <taxon>Thermotomaculum</taxon>
    </lineage>
</organism>
<keyword evidence="6 8" id="KW-0472">Membrane</keyword>
<evidence type="ECO:0000313" key="11">
    <source>
        <dbReference type="Proteomes" id="UP000595564"/>
    </source>
</evidence>
<evidence type="ECO:0000256" key="2">
    <source>
        <dbReference type="ARBA" id="ARBA00005346"/>
    </source>
</evidence>
<proteinExistence type="inferred from homology"/>
<dbReference type="PANTHER" id="PTHR42703">
    <property type="entry name" value="NADH DEHYDROGENASE"/>
    <property type="match status" value="1"/>
</dbReference>